<dbReference type="InParanoid" id="A0A059DHI0"/>
<organism evidence="1">
    <name type="scientific">Eucalyptus grandis</name>
    <name type="common">Flooded gum</name>
    <dbReference type="NCBI Taxonomy" id="71139"/>
    <lineage>
        <taxon>Eukaryota</taxon>
        <taxon>Viridiplantae</taxon>
        <taxon>Streptophyta</taxon>
        <taxon>Embryophyta</taxon>
        <taxon>Tracheophyta</taxon>
        <taxon>Spermatophyta</taxon>
        <taxon>Magnoliopsida</taxon>
        <taxon>eudicotyledons</taxon>
        <taxon>Gunneridae</taxon>
        <taxon>Pentapetalae</taxon>
        <taxon>rosids</taxon>
        <taxon>malvids</taxon>
        <taxon>Myrtales</taxon>
        <taxon>Myrtaceae</taxon>
        <taxon>Myrtoideae</taxon>
        <taxon>Eucalypteae</taxon>
        <taxon>Eucalyptus</taxon>
    </lineage>
</organism>
<dbReference type="EMBL" id="KK198753">
    <property type="protein sequence ID" value="KCW89997.1"/>
    <property type="molecule type" value="Genomic_DNA"/>
</dbReference>
<protein>
    <submittedName>
        <fullName evidence="1">Uncharacterized protein</fullName>
    </submittedName>
</protein>
<proteinExistence type="predicted"/>
<accession>A0A059DHI0</accession>
<dbReference type="Gramene" id="KCW89997">
    <property type="protein sequence ID" value="KCW89997"/>
    <property type="gene ID" value="EUGRSUZ_A02193"/>
</dbReference>
<evidence type="ECO:0000313" key="1">
    <source>
        <dbReference type="EMBL" id="KCW89997.1"/>
    </source>
</evidence>
<sequence length="95" mass="10779">MVIIGPIKKRNSSRPLWIGLLPEEAEPEPDCRFSLDCNLPIGVSSIQYCCGILTHEKKIFIGGLGHDSFLAMESGYQTARKNRFHAQFVRQKLKF</sequence>
<dbReference type="AlphaFoldDB" id="A0A059DHI0"/>
<gene>
    <name evidence="1" type="ORF">EUGRSUZ_A02193</name>
</gene>
<reference evidence="1" key="1">
    <citation type="submission" date="2013-07" db="EMBL/GenBank/DDBJ databases">
        <title>The genome of Eucalyptus grandis.</title>
        <authorList>
            <person name="Schmutz J."/>
            <person name="Hayes R."/>
            <person name="Myburg A."/>
            <person name="Tuskan G."/>
            <person name="Grattapaglia D."/>
            <person name="Rokhsar D.S."/>
        </authorList>
    </citation>
    <scope>NUCLEOTIDE SEQUENCE</scope>
    <source>
        <tissue evidence="1">Leaf extractions</tissue>
    </source>
</reference>
<name>A0A059DHI0_EUCGR</name>